<reference evidence="2 3" key="1">
    <citation type="submission" date="2015-10" db="EMBL/GenBank/DDBJ databases">
        <authorList>
            <person name="Gilbert D.G."/>
        </authorList>
    </citation>
    <scope>NUCLEOTIDE SEQUENCE [LARGE SCALE GENOMIC DNA]</scope>
    <source>
        <strain evidence="2">COMA1</strain>
    </source>
</reference>
<sequence>MRTRIHSAIGVLIVIVGVTAPSVWAEPLTVQDRETITRLGSAQGRAENEIAPLLDHVSKAGERGLPIESLLNKVREGLAKGVEPKRIDPVLRQMTSRLESAQEVLQEAGSRGMEEGNRQRAIETMAEALSRGTTVDEVRELSRLSQDGRHKATQEELAAGAKGLAVMKEGRVPSKDGAALVGEGMKQGYRASELLDLSREVKRRGSDFEEGRASLKAIREQVRRGERSDRLFNDDDRSGSGSGSGGDRGDRGGRDSREESSRDRSERQDRSGGGDRSDRIDRPDKVERLDRVEKGDRIERPDRLERSDRSGSGRDH</sequence>
<organism evidence="2 3">
    <name type="scientific">Candidatus Nitrospira nitrosa</name>
    <dbReference type="NCBI Taxonomy" id="1742972"/>
    <lineage>
        <taxon>Bacteria</taxon>
        <taxon>Pseudomonadati</taxon>
        <taxon>Nitrospirota</taxon>
        <taxon>Nitrospiria</taxon>
        <taxon>Nitrospirales</taxon>
        <taxon>Nitrospiraceae</taxon>
        <taxon>Nitrospira</taxon>
    </lineage>
</organism>
<dbReference type="Proteomes" id="UP000199032">
    <property type="component" value="Unassembled WGS sequence"/>
</dbReference>
<evidence type="ECO:0000256" key="1">
    <source>
        <dbReference type="SAM" id="MobiDB-lite"/>
    </source>
</evidence>
<name>A0A0S4LQH2_9BACT</name>
<evidence type="ECO:0000313" key="2">
    <source>
        <dbReference type="EMBL" id="CUS39198.1"/>
    </source>
</evidence>
<evidence type="ECO:0000313" key="3">
    <source>
        <dbReference type="Proteomes" id="UP000199032"/>
    </source>
</evidence>
<dbReference type="AlphaFoldDB" id="A0A0S4LQH2"/>
<dbReference type="STRING" id="1742972.COMA1_70084"/>
<feature type="compositionally biased region" description="Basic and acidic residues" evidence="1">
    <location>
        <begin position="219"/>
        <end position="238"/>
    </location>
</feature>
<keyword evidence="3" id="KW-1185">Reference proteome</keyword>
<protein>
    <submittedName>
        <fullName evidence="2">Uncharacterized protein</fullName>
    </submittedName>
</protein>
<gene>
    <name evidence="2" type="ORF">COMA1_70084</name>
</gene>
<feature type="compositionally biased region" description="Basic and acidic residues" evidence="1">
    <location>
        <begin position="247"/>
        <end position="316"/>
    </location>
</feature>
<proteinExistence type="predicted"/>
<dbReference type="EMBL" id="CZQA01000013">
    <property type="protein sequence ID" value="CUS39198.1"/>
    <property type="molecule type" value="Genomic_DNA"/>
</dbReference>
<feature type="region of interest" description="Disordered" evidence="1">
    <location>
        <begin position="219"/>
        <end position="316"/>
    </location>
</feature>
<accession>A0A0S4LQH2</accession>